<organism evidence="3 4">
    <name type="scientific">Maritalea myrionectae</name>
    <dbReference type="NCBI Taxonomy" id="454601"/>
    <lineage>
        <taxon>Bacteria</taxon>
        <taxon>Pseudomonadati</taxon>
        <taxon>Pseudomonadota</taxon>
        <taxon>Alphaproteobacteria</taxon>
        <taxon>Hyphomicrobiales</taxon>
        <taxon>Devosiaceae</taxon>
        <taxon>Maritalea</taxon>
    </lineage>
</organism>
<dbReference type="RefSeq" id="WP_084634119.1">
    <property type="nucleotide sequence ID" value="NZ_CP021330.1"/>
</dbReference>
<evidence type="ECO:0000313" key="3">
    <source>
        <dbReference type="EMBL" id="AVX03290.1"/>
    </source>
</evidence>
<evidence type="ECO:0000259" key="2">
    <source>
        <dbReference type="Pfam" id="PF07835"/>
    </source>
</evidence>
<dbReference type="EMBL" id="CP021330">
    <property type="protein sequence ID" value="AVX03290.1"/>
    <property type="molecule type" value="Genomic_DNA"/>
</dbReference>
<keyword evidence="4" id="KW-1185">Reference proteome</keyword>
<dbReference type="KEGG" id="mmyr:MXMO3_00758"/>
<feature type="transmembrane region" description="Helical" evidence="1">
    <location>
        <begin position="22"/>
        <end position="41"/>
    </location>
</feature>
<dbReference type="InterPro" id="IPR012422">
    <property type="entry name" value="Cyt_c_oxidase_su4_bac-aa3"/>
</dbReference>
<keyword evidence="1" id="KW-0812">Transmembrane</keyword>
<gene>
    <name evidence="3" type="ORF">MXMO3_00758</name>
</gene>
<dbReference type="Proteomes" id="UP000258927">
    <property type="component" value="Chromosome"/>
</dbReference>
<keyword evidence="1" id="KW-0472">Membrane</keyword>
<dbReference type="Gene3D" id="1.20.5.160">
    <property type="entry name" value="Bacterial aa3 type cytochrome c oxidase subunit IV"/>
    <property type="match status" value="1"/>
</dbReference>
<accession>A0A2R4MBB2</accession>
<dbReference type="Pfam" id="PF07835">
    <property type="entry name" value="COX4_pro_2"/>
    <property type="match status" value="1"/>
</dbReference>
<proteinExistence type="predicted"/>
<protein>
    <recommendedName>
        <fullName evidence="2">Cytochrome c oxidase subunit IV bacterial aa3 type domain-containing protein</fullName>
    </recommendedName>
</protein>
<name>A0A2R4MBB2_9HYPH</name>
<reference evidence="3 4" key="1">
    <citation type="submission" date="2017-05" db="EMBL/GenBank/DDBJ databases">
        <title>Genome Analysis of Maritalea myrionectae HL2708#5.</title>
        <authorList>
            <consortium name="Cotde Inc.-PKNU"/>
            <person name="Jang D."/>
            <person name="Oh H.-M."/>
        </authorList>
    </citation>
    <scope>NUCLEOTIDE SEQUENCE [LARGE SCALE GENOMIC DNA]</scope>
    <source>
        <strain evidence="3 4">HL2708#5</strain>
    </source>
</reference>
<feature type="domain" description="Cytochrome c oxidase subunit IV bacterial aa3 type" evidence="2">
    <location>
        <begin position="9"/>
        <end position="41"/>
    </location>
</feature>
<dbReference type="InterPro" id="IPR036596">
    <property type="entry name" value="Cyt-C_aa3_sf"/>
</dbReference>
<dbReference type="SUPFAM" id="SSF81469">
    <property type="entry name" value="Bacterial aa3 type cytochrome c oxidase subunit IV"/>
    <property type="match status" value="1"/>
</dbReference>
<keyword evidence="1" id="KW-1133">Transmembrane helix</keyword>
<dbReference type="STRING" id="1122213.GCA_000423365_02040"/>
<sequence>MSTEAEKLYEEQTKTYHGFLQLAKWSAIIIAVVLIGLYFGFVA</sequence>
<evidence type="ECO:0000256" key="1">
    <source>
        <dbReference type="SAM" id="Phobius"/>
    </source>
</evidence>
<evidence type="ECO:0000313" key="4">
    <source>
        <dbReference type="Proteomes" id="UP000258927"/>
    </source>
</evidence>
<dbReference type="AlphaFoldDB" id="A0A2R4MBB2"/>